<feature type="domain" description="Pop1 N-terminal" evidence="4">
    <location>
        <begin position="103"/>
        <end position="168"/>
    </location>
</feature>
<name>A0A5S6QKH7_TRIMR</name>
<evidence type="ECO:0000259" key="5">
    <source>
        <dbReference type="Pfam" id="PF08170"/>
    </source>
</evidence>
<dbReference type="InterPro" id="IPR009723">
    <property type="entry name" value="Pop1_N"/>
</dbReference>
<proteinExistence type="predicted"/>
<sequence length="807" mass="91501">MFGECPSQVDAADFIKRRADAVGNLLAVIDNEKLPKGEVCQGPRTFIQRLPRRMRRRAMSHNVKRLPRRYRQWVGRLVEKSNRRAKPPSRRQRRRPSNLLNVYIRRQRKARWLETHIWHAKRFRMVEAWGYKLPDNSFQRSWRASFRDAKRHCTIQDVSYLVPIELAGRHRQLVNGLNELCSAQVGPTFAAASVVRGQREGSVVLYEQGRYPYGCIGPCSFIWEPCDAPEDNIIRKIWIWVHPSIKAKVLSTLKHLFRLSECEARGENGDLEEMNCLTDFRLLRCTRNCMLTVEGDVSLVLLEDALLRFRLCGPKSSAILRQVLDVRQVANLLFKTTVALDGVSPDTPFAQWVRDFPASFAPLKAHLDFWLRNASLQPPDCVGQRRIVSLLCCDPRLSISCRKKAPAQREQTPPVSVRIDDLPFSPIWQEIYRLDLLRQKLSEKSINEARRRSVIRGAAVELGPVANYIPLLLVCQNSPGSGAPSGWDVIAPAGWGMALWLAMQYATARAVGLQFARTFQRECGVAPFPEDWPDTEAGKLDAKECSEAALSKHLSKPQSTRPSFSKLKIKYPFEFAWCELIDSWKRIGQAVSTPADESYFVLRNKLALHRLTERPTMEDWMVSSLVRVSIESIGRGVPRRYALICLANDEDLDRLPQDSTADCVEHGISLNGDELCREHDAHTQWGIEEQIGFELLFPDPECVLSRKKAERKKGKKQRTTTAVVDKQSDPSQSVVHLGSRSVIGFVLDGGYSLLKGKGIAAGLCSHVALSRLLSGTNVRLSTGATVLFRNTTSRYYRAAILKVHQEY</sequence>
<dbReference type="STRING" id="70415.A0A5S6QKH7"/>
<dbReference type="InterPro" id="IPR027266">
    <property type="entry name" value="TrmE/GcvT-like"/>
</dbReference>
<dbReference type="GO" id="GO:0005655">
    <property type="term" value="C:nucleolar ribonuclease P complex"/>
    <property type="evidence" value="ECO:0007669"/>
    <property type="project" value="InterPro"/>
</dbReference>
<protein>
    <submittedName>
        <fullName evidence="8">Ribonucleases P/MRP protein subunit POP1</fullName>
    </submittedName>
</protein>
<dbReference type="Pfam" id="PF06978">
    <property type="entry name" value="POP1_N"/>
    <property type="match status" value="2"/>
</dbReference>
<dbReference type="GO" id="GO:0000172">
    <property type="term" value="C:ribonuclease MRP complex"/>
    <property type="evidence" value="ECO:0007669"/>
    <property type="project" value="InterPro"/>
</dbReference>
<accession>A0A5S6QKH7</accession>
<feature type="domain" description="POPLD" evidence="5">
    <location>
        <begin position="486"/>
        <end position="577"/>
    </location>
</feature>
<evidence type="ECO:0000256" key="3">
    <source>
        <dbReference type="ARBA" id="ARBA00023242"/>
    </source>
</evidence>
<evidence type="ECO:0000256" key="2">
    <source>
        <dbReference type="ARBA" id="ARBA00022694"/>
    </source>
</evidence>
<dbReference type="Pfam" id="PF22770">
    <property type="entry name" value="POP1_C"/>
    <property type="match status" value="1"/>
</dbReference>
<feature type="domain" description="Pop1 N-terminal" evidence="4">
    <location>
        <begin position="44"/>
        <end position="94"/>
    </location>
</feature>
<evidence type="ECO:0000259" key="6">
    <source>
        <dbReference type="Pfam" id="PF22770"/>
    </source>
</evidence>
<organism evidence="7 8">
    <name type="scientific">Trichuris muris</name>
    <name type="common">Mouse whipworm</name>
    <dbReference type="NCBI Taxonomy" id="70415"/>
    <lineage>
        <taxon>Eukaryota</taxon>
        <taxon>Metazoa</taxon>
        <taxon>Ecdysozoa</taxon>
        <taxon>Nematoda</taxon>
        <taxon>Enoplea</taxon>
        <taxon>Dorylaimia</taxon>
        <taxon>Trichinellida</taxon>
        <taxon>Trichuridae</taxon>
        <taxon>Trichuris</taxon>
    </lineage>
</organism>
<keyword evidence="2" id="KW-0819">tRNA processing</keyword>
<dbReference type="Pfam" id="PF08170">
    <property type="entry name" value="POPLD"/>
    <property type="match status" value="1"/>
</dbReference>
<dbReference type="PANTHER" id="PTHR22731:SF3">
    <property type="entry name" value="RIBONUCLEASES P_MRP PROTEIN SUBUNIT POP1"/>
    <property type="match status" value="1"/>
</dbReference>
<dbReference type="SUPFAM" id="SSF103025">
    <property type="entry name" value="Folate-binding domain"/>
    <property type="match status" value="1"/>
</dbReference>
<dbReference type="Proteomes" id="UP000046395">
    <property type="component" value="Unassembled WGS sequence"/>
</dbReference>
<feature type="domain" description="POP1 C-terminal" evidence="6">
    <location>
        <begin position="624"/>
        <end position="803"/>
    </location>
</feature>
<reference evidence="8" key="1">
    <citation type="submission" date="2019-12" db="UniProtKB">
        <authorList>
            <consortium name="WormBaseParasite"/>
        </authorList>
    </citation>
    <scope>IDENTIFICATION</scope>
</reference>
<dbReference type="PANTHER" id="PTHR22731">
    <property type="entry name" value="RIBONUCLEASES P/MRP PROTEIN SUBUNIT POP1"/>
    <property type="match status" value="1"/>
</dbReference>
<keyword evidence="3" id="KW-0539">Nucleus</keyword>
<dbReference type="AlphaFoldDB" id="A0A5S6QKH7"/>
<evidence type="ECO:0000259" key="4">
    <source>
        <dbReference type="Pfam" id="PF06978"/>
    </source>
</evidence>
<evidence type="ECO:0000313" key="7">
    <source>
        <dbReference type="Proteomes" id="UP000046395"/>
    </source>
</evidence>
<keyword evidence="7" id="KW-1185">Reference proteome</keyword>
<evidence type="ECO:0000256" key="1">
    <source>
        <dbReference type="ARBA" id="ARBA00004123"/>
    </source>
</evidence>
<dbReference type="GO" id="GO:0001682">
    <property type="term" value="P:tRNA 5'-leader removal"/>
    <property type="evidence" value="ECO:0007669"/>
    <property type="project" value="InterPro"/>
</dbReference>
<evidence type="ECO:0000313" key="8">
    <source>
        <dbReference type="WBParaSite" id="TMUE_2000007669.1"/>
    </source>
</evidence>
<dbReference type="InterPro" id="IPR055079">
    <property type="entry name" value="POP1_C"/>
</dbReference>
<dbReference type="WBParaSite" id="TMUE_2000007669.1">
    <property type="protein sequence ID" value="TMUE_2000007669.1"/>
    <property type="gene ID" value="WBGene00299971"/>
</dbReference>
<dbReference type="InterPro" id="IPR012590">
    <property type="entry name" value="POPLD_dom"/>
</dbReference>
<dbReference type="Gene3D" id="3.30.1360.120">
    <property type="entry name" value="Probable tRNA modification gtpase trme, domain 1"/>
    <property type="match status" value="1"/>
</dbReference>
<comment type="subcellular location">
    <subcellularLocation>
        <location evidence="1">Nucleus</location>
    </subcellularLocation>
</comment>
<dbReference type="InterPro" id="IPR039182">
    <property type="entry name" value="Pop1"/>
</dbReference>